<dbReference type="Proteomes" id="UP000000493">
    <property type="component" value="Chromosome"/>
</dbReference>
<keyword evidence="3 5" id="KW-0012">Acyltransferase</keyword>
<feature type="domain" description="Phospholipid/glycerol acyltransferase" evidence="4">
    <location>
        <begin position="28"/>
        <end position="140"/>
    </location>
</feature>
<evidence type="ECO:0000256" key="3">
    <source>
        <dbReference type="ARBA" id="ARBA00023315"/>
    </source>
</evidence>
<dbReference type="EMBL" id="CP002859">
    <property type="protein sequence ID" value="AEI48588.1"/>
    <property type="molecule type" value="Genomic_DNA"/>
</dbReference>
<dbReference type="Pfam" id="PF01553">
    <property type="entry name" value="Acyltransferase"/>
    <property type="match status" value="1"/>
</dbReference>
<evidence type="ECO:0000256" key="2">
    <source>
        <dbReference type="ARBA" id="ARBA00022679"/>
    </source>
</evidence>
<dbReference type="GO" id="GO:0003841">
    <property type="term" value="F:1-acylglycerol-3-phosphate O-acyltransferase activity"/>
    <property type="evidence" value="ECO:0007669"/>
    <property type="project" value="TreeGrafter"/>
</dbReference>
<evidence type="ECO:0000313" key="6">
    <source>
        <dbReference type="Proteomes" id="UP000000493"/>
    </source>
</evidence>
<evidence type="ECO:0000256" key="1">
    <source>
        <dbReference type="ARBA" id="ARBA00005189"/>
    </source>
</evidence>
<proteinExistence type="predicted"/>
<dbReference type="InterPro" id="IPR002123">
    <property type="entry name" value="Plipid/glycerol_acylTrfase"/>
</dbReference>
<dbReference type="KEGG" id="rsi:Runsl_2176"/>
<dbReference type="AlphaFoldDB" id="A0A7U4E5K8"/>
<reference evidence="5 6" key="2">
    <citation type="journal article" date="2012" name="Stand. Genomic Sci.">
        <title>Complete genome sequence of the aquatic bacterium Runella slithyformis type strain (LSU 4(T)).</title>
        <authorList>
            <person name="Copeland A."/>
            <person name="Zhang X."/>
            <person name="Misra M."/>
            <person name="Lapidus A."/>
            <person name="Nolan M."/>
            <person name="Lucas S."/>
            <person name="Deshpande S."/>
            <person name="Cheng J.F."/>
            <person name="Tapia R."/>
            <person name="Goodwin L.A."/>
            <person name="Pitluck S."/>
            <person name="Liolios K."/>
            <person name="Pagani I."/>
            <person name="Ivanova N."/>
            <person name="Mikhailova N."/>
            <person name="Pati A."/>
            <person name="Chen A."/>
            <person name="Palaniappan K."/>
            <person name="Land M."/>
            <person name="Hauser L."/>
            <person name="Pan C."/>
            <person name="Jeffries C.D."/>
            <person name="Detter J.C."/>
            <person name="Brambilla E.M."/>
            <person name="Rohde M."/>
            <person name="Djao O.D."/>
            <person name="Goker M."/>
            <person name="Sikorski J."/>
            <person name="Tindall B.J."/>
            <person name="Woyke T."/>
            <person name="Bristow J."/>
            <person name="Eisen J.A."/>
            <person name="Markowitz V."/>
            <person name="Hugenholtz P."/>
            <person name="Kyrpides N.C."/>
            <person name="Klenk H.P."/>
            <person name="Mavromatis K."/>
        </authorList>
    </citation>
    <scope>NUCLEOTIDE SEQUENCE [LARGE SCALE GENOMIC DNA]</scope>
    <source>
        <strain evidence="6">ATCC 29530 / DSM 19594 / LMG 11500 / NCIMB 11436 / LSU 4</strain>
    </source>
</reference>
<name>A0A7U4E5K8_RUNSL</name>
<accession>A0A7U4E5K8</accession>
<gene>
    <name evidence="5" type="ordered locus">Runsl_2176</name>
</gene>
<dbReference type="SUPFAM" id="SSF69593">
    <property type="entry name" value="Glycerol-3-phosphate (1)-acyltransferase"/>
    <property type="match status" value="1"/>
</dbReference>
<protein>
    <submittedName>
        <fullName evidence="5">Phospholipid/glycerol acyltransferase</fullName>
    </submittedName>
</protein>
<reference evidence="6" key="1">
    <citation type="submission" date="2011-06" db="EMBL/GenBank/DDBJ databases">
        <title>The complete genome of chromosome of Runella slithyformis DSM 19594.</title>
        <authorList>
            <consortium name="US DOE Joint Genome Institute (JGI-PGF)"/>
            <person name="Lucas S."/>
            <person name="Han J."/>
            <person name="Lapidus A."/>
            <person name="Bruce D."/>
            <person name="Goodwin L."/>
            <person name="Pitluck S."/>
            <person name="Peters L."/>
            <person name="Kyrpides N."/>
            <person name="Mavromatis K."/>
            <person name="Ivanova N."/>
            <person name="Ovchinnikova G."/>
            <person name="Zhang X."/>
            <person name="Misra M."/>
            <person name="Detter J.C."/>
            <person name="Tapia R."/>
            <person name="Han C."/>
            <person name="Land M."/>
            <person name="Hauser L."/>
            <person name="Markowitz V."/>
            <person name="Cheng J.-F."/>
            <person name="Hugenholtz P."/>
            <person name="Woyke T."/>
            <person name="Wu D."/>
            <person name="Tindall B."/>
            <person name="Faehrich R."/>
            <person name="Brambilla E."/>
            <person name="Klenk H.-P."/>
            <person name="Eisen J.A."/>
        </authorList>
    </citation>
    <scope>NUCLEOTIDE SEQUENCE [LARGE SCALE GENOMIC DNA]</scope>
    <source>
        <strain evidence="6">ATCC 29530 / DSM 19594 / LMG 11500 / NCIMB 11436 / LSU 4</strain>
    </source>
</reference>
<dbReference type="GO" id="GO:0006654">
    <property type="term" value="P:phosphatidic acid biosynthetic process"/>
    <property type="evidence" value="ECO:0007669"/>
    <property type="project" value="TreeGrafter"/>
</dbReference>
<comment type="pathway">
    <text evidence="1">Lipid metabolism.</text>
</comment>
<dbReference type="PANTHER" id="PTHR10434:SF9">
    <property type="entry name" value="PHOSPHOLIPID_GLYCEROL ACYLTRANSFERASE DOMAIN-CONTAINING PROTEIN"/>
    <property type="match status" value="1"/>
</dbReference>
<evidence type="ECO:0000313" key="5">
    <source>
        <dbReference type="EMBL" id="AEI48588.1"/>
    </source>
</evidence>
<keyword evidence="6" id="KW-1185">Reference proteome</keyword>
<dbReference type="SMART" id="SM00563">
    <property type="entry name" value="PlsC"/>
    <property type="match status" value="1"/>
</dbReference>
<evidence type="ECO:0000259" key="4">
    <source>
        <dbReference type="SMART" id="SM00563"/>
    </source>
</evidence>
<organism evidence="5 6">
    <name type="scientific">Runella slithyformis (strain ATCC 29530 / DSM 19594 / LMG 11500 / NCIMB 11436 / LSU 4)</name>
    <dbReference type="NCBI Taxonomy" id="761193"/>
    <lineage>
        <taxon>Bacteria</taxon>
        <taxon>Pseudomonadati</taxon>
        <taxon>Bacteroidota</taxon>
        <taxon>Cytophagia</taxon>
        <taxon>Cytophagales</taxon>
        <taxon>Spirosomataceae</taxon>
        <taxon>Runella</taxon>
    </lineage>
</organism>
<keyword evidence="2" id="KW-0808">Transferase</keyword>
<sequence length="197" mass="22599">MNWLFAFLYRLFGWGILGRVPKELKKAIWVVCPHWGSGDFFIGVGARACIGVKMGFLGKSSLFKWYSAWFFRGLGGYPVYREKSNNLVDAVAETFKQNEHIHIAIAPEGTRSNTSKLKTGFYFMALKAQVPLVLVGFDHSRKLVVFGEPISLTGDYAKDMKPFYDFYMTIQSPKKEWLQMYAQTGVIPFPKEQKEER</sequence>
<dbReference type="PANTHER" id="PTHR10434">
    <property type="entry name" value="1-ACYL-SN-GLYCEROL-3-PHOSPHATE ACYLTRANSFERASE"/>
    <property type="match status" value="1"/>
</dbReference>
<dbReference type="RefSeq" id="WP_013927899.1">
    <property type="nucleotide sequence ID" value="NC_015703.1"/>
</dbReference>